<dbReference type="RefSeq" id="WP_306993164.1">
    <property type="nucleotide sequence ID" value="NZ_JAUSUT010000001.1"/>
</dbReference>
<protein>
    <submittedName>
        <fullName evidence="1">Uncharacterized protein</fullName>
    </submittedName>
</protein>
<name>A0ABU0EWP2_9PSEU</name>
<evidence type="ECO:0000313" key="2">
    <source>
        <dbReference type="Proteomes" id="UP001229651"/>
    </source>
</evidence>
<organism evidence="1 2">
    <name type="scientific">Amycolatopsis thermophila</name>
    <dbReference type="NCBI Taxonomy" id="206084"/>
    <lineage>
        <taxon>Bacteria</taxon>
        <taxon>Bacillati</taxon>
        <taxon>Actinomycetota</taxon>
        <taxon>Actinomycetes</taxon>
        <taxon>Pseudonocardiales</taxon>
        <taxon>Pseudonocardiaceae</taxon>
        <taxon>Amycolatopsis</taxon>
    </lineage>
</organism>
<comment type="caution">
    <text evidence="1">The sequence shown here is derived from an EMBL/GenBank/DDBJ whole genome shotgun (WGS) entry which is preliminary data.</text>
</comment>
<keyword evidence="2" id="KW-1185">Reference proteome</keyword>
<accession>A0ABU0EWP2</accession>
<evidence type="ECO:0000313" key="1">
    <source>
        <dbReference type="EMBL" id="MDQ0379691.1"/>
    </source>
</evidence>
<dbReference type="Proteomes" id="UP001229651">
    <property type="component" value="Unassembled WGS sequence"/>
</dbReference>
<sequence>MLKLVASDPRLVLDENQVRRLRYWILEILPSSDYLIEPGPGAVITAYDRTPDELAPALRAKFEEIAGCHWLDAP</sequence>
<gene>
    <name evidence="1" type="ORF">FB470_003685</name>
</gene>
<dbReference type="EMBL" id="JAUSUT010000001">
    <property type="protein sequence ID" value="MDQ0379691.1"/>
    <property type="molecule type" value="Genomic_DNA"/>
</dbReference>
<reference evidence="1 2" key="1">
    <citation type="submission" date="2023-07" db="EMBL/GenBank/DDBJ databases">
        <title>Sequencing the genomes of 1000 actinobacteria strains.</title>
        <authorList>
            <person name="Klenk H.-P."/>
        </authorList>
    </citation>
    <scope>NUCLEOTIDE SEQUENCE [LARGE SCALE GENOMIC DNA]</scope>
    <source>
        <strain evidence="1 2">DSM 45805</strain>
    </source>
</reference>
<proteinExistence type="predicted"/>